<evidence type="ECO:0000313" key="1">
    <source>
        <dbReference type="EMBL" id="SEO12416.1"/>
    </source>
</evidence>
<proteinExistence type="predicted"/>
<reference evidence="2" key="1">
    <citation type="submission" date="2016-10" db="EMBL/GenBank/DDBJ databases">
        <authorList>
            <person name="Varghese N."/>
            <person name="Submissions S."/>
        </authorList>
    </citation>
    <scope>NUCLEOTIDE SEQUENCE [LARGE SCALE GENOMIC DNA]</scope>
    <source>
        <strain evidence="2">DSM 26893</strain>
    </source>
</reference>
<accession>A0A1H8M5J4</accession>
<organism evidence="1 2">
    <name type="scientific">Palleronia pelagia</name>
    <dbReference type="NCBI Taxonomy" id="387096"/>
    <lineage>
        <taxon>Bacteria</taxon>
        <taxon>Pseudomonadati</taxon>
        <taxon>Pseudomonadota</taxon>
        <taxon>Alphaproteobacteria</taxon>
        <taxon>Rhodobacterales</taxon>
        <taxon>Roseobacteraceae</taxon>
        <taxon>Palleronia</taxon>
    </lineage>
</organism>
<sequence>MLRSTSRFIVASAIGALPILGEANHASAQSYPIDCAILLCLSGGWPASVPCTRARAEFIRRITPWPVEPPLQIWRCPMGASYDPIDDGDYRGRLYDILFDAAPPPQSRPVSRPRTETDATPAVLSLIPDREARLSNGFALRLAQGRADIDISGPEFNFVRSIRVYDVRYARQHESGRDGDCNRTASVRLGTYGVQGDFAWTPTSLAALPDAHVGLERWGDHCPGIFHRSVFVDWRDYEGNYGYEQVNY</sequence>
<keyword evidence="2" id="KW-1185">Reference proteome</keyword>
<dbReference type="EMBL" id="FOCM01000013">
    <property type="protein sequence ID" value="SEO12416.1"/>
    <property type="molecule type" value="Genomic_DNA"/>
</dbReference>
<protein>
    <submittedName>
        <fullName evidence="1">Uncharacterized protein</fullName>
    </submittedName>
</protein>
<evidence type="ECO:0000313" key="2">
    <source>
        <dbReference type="Proteomes" id="UP000199372"/>
    </source>
</evidence>
<dbReference type="RefSeq" id="WP_236737137.1">
    <property type="nucleotide sequence ID" value="NZ_FOCM01000013.1"/>
</dbReference>
<dbReference type="Proteomes" id="UP000199372">
    <property type="component" value="Unassembled WGS sequence"/>
</dbReference>
<dbReference type="AlphaFoldDB" id="A0A1H8M5J4"/>
<gene>
    <name evidence="1" type="ORF">SAMN04488011_11339</name>
</gene>
<name>A0A1H8M5J4_9RHOB</name>